<dbReference type="Proteomes" id="UP000304953">
    <property type="component" value="Unassembled WGS sequence"/>
</dbReference>
<keyword evidence="2" id="KW-1185">Reference proteome</keyword>
<evidence type="ECO:0000313" key="1">
    <source>
        <dbReference type="EMBL" id="TGY97314.1"/>
    </source>
</evidence>
<comment type="caution">
    <text evidence="1">The sequence shown here is derived from an EMBL/GenBank/DDBJ whole genome shotgun (WGS) entry which is preliminary data.</text>
</comment>
<proteinExistence type="predicted"/>
<organism evidence="1 2">
    <name type="scientific">Petralouisia muris</name>
    <dbReference type="NCBI Taxonomy" id="3032872"/>
    <lineage>
        <taxon>Bacteria</taxon>
        <taxon>Bacillati</taxon>
        <taxon>Bacillota</taxon>
        <taxon>Clostridia</taxon>
        <taxon>Lachnospirales</taxon>
        <taxon>Lachnospiraceae</taxon>
        <taxon>Petralouisia</taxon>
    </lineage>
</organism>
<evidence type="ECO:0000313" key="2">
    <source>
        <dbReference type="Proteomes" id="UP000304953"/>
    </source>
</evidence>
<dbReference type="EMBL" id="SRYA01000008">
    <property type="protein sequence ID" value="TGY97314.1"/>
    <property type="molecule type" value="Genomic_DNA"/>
</dbReference>
<accession>A0AC61S038</accession>
<gene>
    <name evidence="1" type="ORF">E5329_05240</name>
</gene>
<protein>
    <submittedName>
        <fullName evidence="1">SIS domain-containing protein</fullName>
    </submittedName>
</protein>
<sequence>MTMEKDMRYYVEISGWRMEQNLERRNELLSELTELYRKSERKDLCIIASGSSLNGAMAAENFLRKYSGCRVLLISPTEYLDYRREEAKEYFCIAISQSGCSTNTIQAVKGMREDGTLAIVLTGNLEAELQKDADYFIEYGVGNETVEYVTLGFSTLTEYLMLFALEVGKANGKLKDGAYQKLLEEIRISCRANSEMYRQAELFTRKYYREFLEMEKAIIISDGAGMGAAREAALKFGETLKIPALYYESEEYIHGPNMQLTPEYAVFFIDANEKHNRMQEIFAATGLVTDKIYMVTNKKTEFSERVCSVEIPVRNEVTPLFTVVLFQYIAAVVTMEKNQFKCHPLFEKFEEKIHCKTENYMKRNRKESKRCADM</sequence>
<name>A0AC61S038_9FIRM</name>
<reference evidence="1" key="1">
    <citation type="submission" date="2019-04" db="EMBL/GenBank/DDBJ databases">
        <title>Microbes associate with the intestines of laboratory mice.</title>
        <authorList>
            <person name="Navarre W."/>
            <person name="Wong E."/>
            <person name="Huang K."/>
            <person name="Tropini C."/>
            <person name="Ng K."/>
            <person name="Yu B."/>
        </authorList>
    </citation>
    <scope>NUCLEOTIDE SEQUENCE</scope>
    <source>
        <strain evidence="1">NM01_1-7b</strain>
    </source>
</reference>